<dbReference type="SUPFAM" id="SSF46689">
    <property type="entry name" value="Homeodomain-like"/>
    <property type="match status" value="1"/>
</dbReference>
<accession>X0Y5K1</accession>
<gene>
    <name evidence="2" type="ORF">S01H1_75691</name>
</gene>
<keyword evidence="1" id="KW-0175">Coiled coil</keyword>
<dbReference type="InterPro" id="IPR002514">
    <property type="entry name" value="Transposase_8"/>
</dbReference>
<organism evidence="2">
    <name type="scientific">marine sediment metagenome</name>
    <dbReference type="NCBI Taxonomy" id="412755"/>
    <lineage>
        <taxon>unclassified sequences</taxon>
        <taxon>metagenomes</taxon>
        <taxon>ecological metagenomes</taxon>
    </lineage>
</organism>
<reference evidence="2" key="1">
    <citation type="journal article" date="2014" name="Front. Microbiol.">
        <title>High frequency of phylogenetically diverse reductive dehalogenase-homologous genes in deep subseafloor sedimentary metagenomes.</title>
        <authorList>
            <person name="Kawai M."/>
            <person name="Futagami T."/>
            <person name="Toyoda A."/>
            <person name="Takaki Y."/>
            <person name="Nishi S."/>
            <person name="Hori S."/>
            <person name="Arai W."/>
            <person name="Tsubouchi T."/>
            <person name="Morono Y."/>
            <person name="Uchiyama I."/>
            <person name="Ito T."/>
            <person name="Fujiyama A."/>
            <person name="Inagaki F."/>
            <person name="Takami H."/>
        </authorList>
    </citation>
    <scope>NUCLEOTIDE SEQUENCE</scope>
    <source>
        <strain evidence="2">Expedition CK06-06</strain>
    </source>
</reference>
<dbReference type="AlphaFoldDB" id="X0Y5K1"/>
<name>X0Y5K1_9ZZZZ</name>
<proteinExistence type="predicted"/>
<dbReference type="InterPro" id="IPR009057">
    <property type="entry name" value="Homeodomain-like_sf"/>
</dbReference>
<feature type="non-terminal residue" evidence="2">
    <location>
        <position position="1"/>
    </location>
</feature>
<dbReference type="GO" id="GO:0006313">
    <property type="term" value="P:DNA transposition"/>
    <property type="evidence" value="ECO:0007669"/>
    <property type="project" value="InterPro"/>
</dbReference>
<dbReference type="GO" id="GO:0003677">
    <property type="term" value="F:DNA binding"/>
    <property type="evidence" value="ECO:0007669"/>
    <property type="project" value="InterPro"/>
</dbReference>
<dbReference type="EMBL" id="BARS01050737">
    <property type="protein sequence ID" value="GAG51045.1"/>
    <property type="molecule type" value="Genomic_DNA"/>
</dbReference>
<dbReference type="GO" id="GO:0004803">
    <property type="term" value="F:transposase activity"/>
    <property type="evidence" value="ECO:0007669"/>
    <property type="project" value="InterPro"/>
</dbReference>
<evidence type="ECO:0008006" key="3">
    <source>
        <dbReference type="Google" id="ProtNLM"/>
    </source>
</evidence>
<dbReference type="Pfam" id="PF01527">
    <property type="entry name" value="HTH_Tnp_1"/>
    <property type="match status" value="1"/>
</dbReference>
<evidence type="ECO:0000256" key="1">
    <source>
        <dbReference type="SAM" id="Coils"/>
    </source>
</evidence>
<sequence length="92" mass="10695">LEGFRREVAVRDLCRREGIKPGAFYAWTKDFMEAGKERLTRDVIRDATRQEIEQIKRENAELKHLVADLSLDVYRLKKTAIPLLESHEGARA</sequence>
<protein>
    <recommendedName>
        <fullName evidence="3">Transposase IS3/IS911 family protein</fullName>
    </recommendedName>
</protein>
<evidence type="ECO:0000313" key="2">
    <source>
        <dbReference type="EMBL" id="GAG51045.1"/>
    </source>
</evidence>
<feature type="coiled-coil region" evidence="1">
    <location>
        <begin position="45"/>
        <end position="72"/>
    </location>
</feature>
<comment type="caution">
    <text evidence="2">The sequence shown here is derived from an EMBL/GenBank/DDBJ whole genome shotgun (WGS) entry which is preliminary data.</text>
</comment>